<gene>
    <name evidence="2" type="ORF">M437DRAFT_67104</name>
</gene>
<dbReference type="RefSeq" id="XP_040878666.1">
    <property type="nucleotide sequence ID" value="XM_041024886.1"/>
</dbReference>
<proteinExistence type="predicted"/>
<protein>
    <submittedName>
        <fullName evidence="2">Uncharacterized protein</fullName>
    </submittedName>
</protein>
<evidence type="ECO:0000313" key="3">
    <source>
        <dbReference type="Proteomes" id="UP000030672"/>
    </source>
</evidence>
<feature type="region of interest" description="Disordered" evidence="1">
    <location>
        <begin position="121"/>
        <end position="172"/>
    </location>
</feature>
<evidence type="ECO:0000313" key="2">
    <source>
        <dbReference type="EMBL" id="KEQ61643.1"/>
    </source>
</evidence>
<feature type="compositionally biased region" description="Polar residues" evidence="1">
    <location>
        <begin position="147"/>
        <end position="157"/>
    </location>
</feature>
<dbReference type="HOGENOM" id="CLU_1389951_0_0_1"/>
<name>A0A074VMD7_AURM1</name>
<reference evidence="2 3" key="1">
    <citation type="journal article" date="2014" name="BMC Genomics">
        <title>Genome sequencing of four Aureobasidium pullulans varieties: biotechnological potential, stress tolerance, and description of new species.</title>
        <authorList>
            <person name="Gostin Ar C."/>
            <person name="Ohm R.A."/>
            <person name="Kogej T."/>
            <person name="Sonjak S."/>
            <person name="Turk M."/>
            <person name="Zajc J."/>
            <person name="Zalar P."/>
            <person name="Grube M."/>
            <person name="Sun H."/>
            <person name="Han J."/>
            <person name="Sharma A."/>
            <person name="Chiniquy J."/>
            <person name="Ngan C.Y."/>
            <person name="Lipzen A."/>
            <person name="Barry K."/>
            <person name="Grigoriev I.V."/>
            <person name="Gunde-Cimerman N."/>
        </authorList>
    </citation>
    <scope>NUCLEOTIDE SEQUENCE [LARGE SCALE GENOMIC DNA]</scope>
    <source>
        <strain evidence="2 3">CBS 110374</strain>
    </source>
</reference>
<accession>A0A074VMD7</accession>
<evidence type="ECO:0000256" key="1">
    <source>
        <dbReference type="SAM" id="MobiDB-lite"/>
    </source>
</evidence>
<dbReference type="GeneID" id="63918259"/>
<dbReference type="AlphaFoldDB" id="A0A074VMD7"/>
<sequence>MSNLSQGKCNTVSRVRIGQINIAISTIVFRYFELRHDDNTRIAIHVIVAGLMMTRRNCTALRRSISKHGKSYRYSIPSHILAIVAADVAVAVGGASATWTSTAGTESQRVASQIMPSHKVPAISGDRLGSSPVLSNRRPRRRAENATAASVQTSTKSELGFPSDRNGGTGLWSHYSMEKERFGSGEQTRRRCTLTR</sequence>
<dbReference type="Proteomes" id="UP000030672">
    <property type="component" value="Unassembled WGS sequence"/>
</dbReference>
<dbReference type="EMBL" id="KL584837">
    <property type="protein sequence ID" value="KEQ61643.1"/>
    <property type="molecule type" value="Genomic_DNA"/>
</dbReference>
<keyword evidence="3" id="KW-1185">Reference proteome</keyword>
<organism evidence="2 3">
    <name type="scientific">Aureobasidium melanogenum (strain CBS 110374)</name>
    <name type="common">Aureobasidium pullulans var. melanogenum</name>
    <dbReference type="NCBI Taxonomy" id="1043003"/>
    <lineage>
        <taxon>Eukaryota</taxon>
        <taxon>Fungi</taxon>
        <taxon>Dikarya</taxon>
        <taxon>Ascomycota</taxon>
        <taxon>Pezizomycotina</taxon>
        <taxon>Dothideomycetes</taxon>
        <taxon>Dothideomycetidae</taxon>
        <taxon>Dothideales</taxon>
        <taxon>Saccotheciaceae</taxon>
        <taxon>Aureobasidium</taxon>
    </lineage>
</organism>